<dbReference type="CDD" id="cd03405">
    <property type="entry name" value="SPFH_HflC"/>
    <property type="match status" value="1"/>
</dbReference>
<evidence type="ECO:0000256" key="2">
    <source>
        <dbReference type="ARBA" id="ARBA00023136"/>
    </source>
</evidence>
<keyword evidence="4" id="KW-0645">Protease</keyword>
<dbReference type="SMART" id="SM00244">
    <property type="entry name" value="PHB"/>
    <property type="match status" value="1"/>
</dbReference>
<proteinExistence type="predicted"/>
<gene>
    <name evidence="4" type="ORF">KCG44_12630</name>
</gene>
<sequence length="280" mass="31524">MMSLKNPIILLAALFLLLVLVATSFFTVTESQQAIVTRLGEPVRIINAYDESEVYGRTGAGINMKIPFLEDVVYIDKRVQDLNMQPQTVLSTDQLRVVVDAFARFRITDPLRMYQAVGTEARAADELGQILTSRLRNELGRQTFAALLSPERADLMQQIQSAISSSAANYGAEIVDVRIKRADLPTGQPLESAFTRMRTAREQEARRIRAEGDREARVVRAEADAEAARIYAESFGRDEGFYEFYRAMQAYDEAFKDGNASMVLSSDNEFLEQFQGNVRR</sequence>
<comment type="caution">
    <text evidence="4">The sequence shown here is derived from an EMBL/GenBank/DDBJ whole genome shotgun (WGS) entry which is preliminary data.</text>
</comment>
<evidence type="ECO:0000259" key="3">
    <source>
        <dbReference type="SMART" id="SM00244"/>
    </source>
</evidence>
<dbReference type="Pfam" id="PF01145">
    <property type="entry name" value="Band_7"/>
    <property type="match status" value="1"/>
</dbReference>
<dbReference type="GO" id="GO:0006508">
    <property type="term" value="P:proteolysis"/>
    <property type="evidence" value="ECO:0007669"/>
    <property type="project" value="UniProtKB-KW"/>
</dbReference>
<evidence type="ECO:0000256" key="1">
    <source>
        <dbReference type="ARBA" id="ARBA00004370"/>
    </source>
</evidence>
<name>A0ABS6SGS8_9SPHN</name>
<evidence type="ECO:0000313" key="5">
    <source>
        <dbReference type="Proteomes" id="UP000722336"/>
    </source>
</evidence>
<accession>A0ABS6SGS8</accession>
<dbReference type="PANTHER" id="PTHR42911">
    <property type="entry name" value="MODULATOR OF FTSH PROTEASE HFLC"/>
    <property type="match status" value="1"/>
</dbReference>
<comment type="subcellular location">
    <subcellularLocation>
        <location evidence="1">Membrane</location>
    </subcellularLocation>
</comment>
<feature type="domain" description="Band 7" evidence="3">
    <location>
        <begin position="23"/>
        <end position="205"/>
    </location>
</feature>
<dbReference type="GO" id="GO:0008233">
    <property type="term" value="F:peptidase activity"/>
    <property type="evidence" value="ECO:0007669"/>
    <property type="project" value="UniProtKB-KW"/>
</dbReference>
<dbReference type="InterPro" id="IPR010200">
    <property type="entry name" value="HflC"/>
</dbReference>
<keyword evidence="5" id="KW-1185">Reference proteome</keyword>
<dbReference type="InterPro" id="IPR001107">
    <property type="entry name" value="Band_7"/>
</dbReference>
<dbReference type="PANTHER" id="PTHR42911:SF1">
    <property type="entry name" value="MODULATOR OF FTSH PROTEASE HFLC"/>
    <property type="match status" value="1"/>
</dbReference>
<evidence type="ECO:0000313" key="4">
    <source>
        <dbReference type="EMBL" id="MBV7257630.1"/>
    </source>
</evidence>
<organism evidence="4 5">
    <name type="scientific">Pacificimonas pallii</name>
    <dbReference type="NCBI Taxonomy" id="2827236"/>
    <lineage>
        <taxon>Bacteria</taxon>
        <taxon>Pseudomonadati</taxon>
        <taxon>Pseudomonadota</taxon>
        <taxon>Alphaproteobacteria</taxon>
        <taxon>Sphingomonadales</taxon>
        <taxon>Sphingosinicellaceae</taxon>
        <taxon>Pacificimonas</taxon>
    </lineage>
</organism>
<dbReference type="EMBL" id="JAGSPA010000004">
    <property type="protein sequence ID" value="MBV7257630.1"/>
    <property type="molecule type" value="Genomic_DNA"/>
</dbReference>
<dbReference type="PIRSF" id="PIRSF005651">
    <property type="entry name" value="HflC"/>
    <property type="match status" value="1"/>
</dbReference>
<dbReference type="Proteomes" id="UP000722336">
    <property type="component" value="Unassembled WGS sequence"/>
</dbReference>
<reference evidence="4 5" key="1">
    <citation type="submission" date="2021-04" db="EMBL/GenBank/DDBJ databases">
        <authorList>
            <person name="Pira H."/>
            <person name="Risdian C."/>
            <person name="Wink J."/>
        </authorList>
    </citation>
    <scope>NUCLEOTIDE SEQUENCE [LARGE SCALE GENOMIC DNA]</scope>
    <source>
        <strain evidence="4 5">WHA3</strain>
    </source>
</reference>
<keyword evidence="2" id="KW-0472">Membrane</keyword>
<protein>
    <submittedName>
        <fullName evidence="4">Protease modulator HflC</fullName>
    </submittedName>
</protein>
<keyword evidence="4" id="KW-0378">Hydrolase</keyword>